<dbReference type="PIRSF" id="PIRSF019404">
    <property type="entry name" value="FliJ"/>
    <property type="match status" value="1"/>
</dbReference>
<keyword evidence="7" id="KW-1005">Bacterial flagellum biogenesis</keyword>
<keyword evidence="4" id="KW-0813">Transport</keyword>
<dbReference type="GO" id="GO:0009288">
    <property type="term" value="C:bacterial-type flagellum"/>
    <property type="evidence" value="ECO:0007669"/>
    <property type="project" value="InterPro"/>
</dbReference>
<evidence type="ECO:0000256" key="11">
    <source>
        <dbReference type="SAM" id="Coils"/>
    </source>
</evidence>
<dbReference type="STRING" id="44576.SAMN05421881_103812"/>
<evidence type="ECO:0000256" key="12">
    <source>
        <dbReference type="SAM" id="MobiDB-lite"/>
    </source>
</evidence>
<dbReference type="InterPro" id="IPR018006">
    <property type="entry name" value="Flag_FliJ_proteobac"/>
</dbReference>
<evidence type="ECO:0000256" key="5">
    <source>
        <dbReference type="ARBA" id="ARBA00022475"/>
    </source>
</evidence>
<dbReference type="GO" id="GO:0044781">
    <property type="term" value="P:bacterial-type flagellum organization"/>
    <property type="evidence" value="ECO:0007669"/>
    <property type="project" value="UniProtKB-KW"/>
</dbReference>
<organism evidence="13 14">
    <name type="scientific">Nitrosomonas halophila</name>
    <dbReference type="NCBI Taxonomy" id="44576"/>
    <lineage>
        <taxon>Bacteria</taxon>
        <taxon>Pseudomonadati</taxon>
        <taxon>Pseudomonadota</taxon>
        <taxon>Betaproteobacteria</taxon>
        <taxon>Nitrosomonadales</taxon>
        <taxon>Nitrosomonadaceae</taxon>
        <taxon>Nitrosomonas</taxon>
    </lineage>
</organism>
<keyword evidence="5" id="KW-1003">Cell membrane</keyword>
<dbReference type="OrthoDB" id="6465096at2"/>
<dbReference type="AlphaFoldDB" id="A0A1H3K889"/>
<keyword evidence="8" id="KW-0653">Protein transport</keyword>
<keyword evidence="10" id="KW-1006">Bacterial flagellum protein export</keyword>
<dbReference type="EMBL" id="FNOY01000038">
    <property type="protein sequence ID" value="SDY47995.1"/>
    <property type="molecule type" value="Genomic_DNA"/>
</dbReference>
<evidence type="ECO:0000256" key="7">
    <source>
        <dbReference type="ARBA" id="ARBA00022795"/>
    </source>
</evidence>
<keyword evidence="6" id="KW-0145">Chemotaxis</keyword>
<comment type="similarity">
    <text evidence="2">Belongs to the FliJ family.</text>
</comment>
<sequence>MATLHSLKRLLEHAQQQLDDSATKLARLNLKQQESEKTLKLLVDYRRSYQNRIMASAEDGIDPVEWRNYQAFIGKLDTAIGEQQKVVARSLQHTAAGHAEFHAHRRRLKSYGTLAQRHQLDHAAQLSKQEQRQQDEHTTNGISHRSRSR</sequence>
<dbReference type="GO" id="GO:0071973">
    <property type="term" value="P:bacterial-type flagellum-dependent cell motility"/>
    <property type="evidence" value="ECO:0007669"/>
    <property type="project" value="InterPro"/>
</dbReference>
<dbReference type="GO" id="GO:0005886">
    <property type="term" value="C:plasma membrane"/>
    <property type="evidence" value="ECO:0007669"/>
    <property type="project" value="UniProtKB-SubCell"/>
</dbReference>
<dbReference type="NCBIfam" id="TIGR02473">
    <property type="entry name" value="flagell_FliJ"/>
    <property type="match status" value="1"/>
</dbReference>
<dbReference type="InterPro" id="IPR052570">
    <property type="entry name" value="FliJ"/>
</dbReference>
<keyword evidence="13" id="KW-0966">Cell projection</keyword>
<dbReference type="GO" id="GO:0003774">
    <property type="term" value="F:cytoskeletal motor activity"/>
    <property type="evidence" value="ECO:0007669"/>
    <property type="project" value="InterPro"/>
</dbReference>
<evidence type="ECO:0000256" key="9">
    <source>
        <dbReference type="ARBA" id="ARBA00023136"/>
    </source>
</evidence>
<dbReference type="InterPro" id="IPR053716">
    <property type="entry name" value="Flag_assembly_chemotaxis_eff"/>
</dbReference>
<proteinExistence type="inferred from homology"/>
<dbReference type="PRINTS" id="PR01004">
    <property type="entry name" value="FLGFLIJ"/>
</dbReference>
<name>A0A1H3K889_9PROT</name>
<dbReference type="Proteomes" id="UP000198640">
    <property type="component" value="Unassembled WGS sequence"/>
</dbReference>
<evidence type="ECO:0000256" key="10">
    <source>
        <dbReference type="ARBA" id="ARBA00023225"/>
    </source>
</evidence>
<keyword evidence="13" id="KW-0282">Flagellum</keyword>
<protein>
    <recommendedName>
        <fullName evidence="3">Flagellar FliJ protein</fullName>
    </recommendedName>
</protein>
<feature type="region of interest" description="Disordered" evidence="12">
    <location>
        <begin position="123"/>
        <end position="149"/>
    </location>
</feature>
<keyword evidence="14" id="KW-1185">Reference proteome</keyword>
<evidence type="ECO:0000256" key="3">
    <source>
        <dbReference type="ARBA" id="ARBA00020392"/>
    </source>
</evidence>
<evidence type="ECO:0000256" key="2">
    <source>
        <dbReference type="ARBA" id="ARBA00010004"/>
    </source>
</evidence>
<feature type="coiled-coil region" evidence="11">
    <location>
        <begin position="4"/>
        <end position="31"/>
    </location>
</feature>
<keyword evidence="9" id="KW-0472">Membrane</keyword>
<dbReference type="Pfam" id="PF02050">
    <property type="entry name" value="FliJ"/>
    <property type="match status" value="1"/>
</dbReference>
<dbReference type="GO" id="GO:0015031">
    <property type="term" value="P:protein transport"/>
    <property type="evidence" value="ECO:0007669"/>
    <property type="project" value="UniProtKB-KW"/>
</dbReference>
<evidence type="ECO:0000256" key="1">
    <source>
        <dbReference type="ARBA" id="ARBA00004413"/>
    </source>
</evidence>
<dbReference type="GO" id="GO:0006935">
    <property type="term" value="P:chemotaxis"/>
    <property type="evidence" value="ECO:0007669"/>
    <property type="project" value="UniProtKB-KW"/>
</dbReference>
<dbReference type="Gene3D" id="1.10.287.1700">
    <property type="match status" value="1"/>
</dbReference>
<keyword evidence="11" id="KW-0175">Coiled coil</keyword>
<evidence type="ECO:0000256" key="4">
    <source>
        <dbReference type="ARBA" id="ARBA00022448"/>
    </source>
</evidence>
<dbReference type="RefSeq" id="WP_090414576.1">
    <property type="nucleotide sequence ID" value="NZ_FNOY01000038.1"/>
</dbReference>
<reference evidence="13 14" key="1">
    <citation type="submission" date="2016-10" db="EMBL/GenBank/DDBJ databases">
        <authorList>
            <person name="de Groot N.N."/>
        </authorList>
    </citation>
    <scope>NUCLEOTIDE SEQUENCE [LARGE SCALE GENOMIC DNA]</scope>
    <source>
        <strain evidence="13 14">Nm1</strain>
    </source>
</reference>
<accession>A0A1H3K889</accession>
<dbReference type="PANTHER" id="PTHR38786">
    <property type="entry name" value="FLAGELLAR FLIJ PROTEIN"/>
    <property type="match status" value="1"/>
</dbReference>
<dbReference type="PANTHER" id="PTHR38786:SF1">
    <property type="entry name" value="FLAGELLAR FLIJ PROTEIN"/>
    <property type="match status" value="1"/>
</dbReference>
<evidence type="ECO:0000313" key="13">
    <source>
        <dbReference type="EMBL" id="SDY47995.1"/>
    </source>
</evidence>
<gene>
    <name evidence="13" type="ORF">SAMN05421881_103812</name>
</gene>
<feature type="compositionally biased region" description="Basic and acidic residues" evidence="12">
    <location>
        <begin position="129"/>
        <end position="138"/>
    </location>
</feature>
<evidence type="ECO:0000256" key="6">
    <source>
        <dbReference type="ARBA" id="ARBA00022500"/>
    </source>
</evidence>
<evidence type="ECO:0000256" key="8">
    <source>
        <dbReference type="ARBA" id="ARBA00022927"/>
    </source>
</evidence>
<evidence type="ECO:0000313" key="14">
    <source>
        <dbReference type="Proteomes" id="UP000198640"/>
    </source>
</evidence>
<keyword evidence="13" id="KW-0969">Cilium</keyword>
<comment type="subcellular location">
    <subcellularLocation>
        <location evidence="1">Cell membrane</location>
        <topology evidence="1">Peripheral membrane protein</topology>
        <orientation evidence="1">Cytoplasmic side</orientation>
    </subcellularLocation>
</comment>
<dbReference type="InterPro" id="IPR012823">
    <property type="entry name" value="Flagell_FliJ"/>
</dbReference>